<organism evidence="1 2">
    <name type="scientific">Babesia microti (strain RI)</name>
    <dbReference type="NCBI Taxonomy" id="1133968"/>
    <lineage>
        <taxon>Eukaryota</taxon>
        <taxon>Sar</taxon>
        <taxon>Alveolata</taxon>
        <taxon>Apicomplexa</taxon>
        <taxon>Aconoidasida</taxon>
        <taxon>Piroplasmida</taxon>
        <taxon>Babesiidae</taxon>
        <taxon>Babesia</taxon>
    </lineage>
</organism>
<gene>
    <name evidence="1" type="ORF">BMR1_01G00446</name>
</gene>
<sequence>MCGYLAEHFGEPETYISALALKYDHQKQFKPACVVIDDNICAEIVNFFGRILQYPKDMGIVHSACAGIHYISITELGYSQTLAGLDLSKWQKRVTPFTEYMINTMIDLMGHKWMIENVYKSCLLTTYYLLKLAIRANDKASVIKILKFSNNYKGKLNEFHVELFKELLLWVTSVSVGFSSDYEDMVLRCISMLYSHNSEHCKQIAYVFTVSWINKLSCKGHSCFNILDPDDCIALNAVDELCVTSDLVHKIINRFNIFNLFLTHGPKNYFDTTKMPQAPIYHNIPVDNILTLAINAIKIARLNIKRQIEPAMSNDERITDDNVFVIKAKMNLMPIMSLSNDLCVKLYTSSIELITTFVKSHGYHHLNVPGIIYKSFIQEVFCCTSILDCQEALLFFGESLSHFLSFLLNTQLLWIPIETIEKIFEMFVANQLEFLVKTVCKDIDIIFTIGKYSLEIAHIVAKFASKNAIFNIMTNMRSAIIRAQEAIIRIYLTAIKVDGDGWQREFIHANMYTILSFLSFSMSGYLEIPKYVGNNIVGLFKLHQPPIHSSDFENFIRAQEAQSNITTEECKSIIKNYQEVWSKVIELYLSTQISPINEIEFEGDKSVFESPIKKEKLQHFQLEENNKGSSKRDQNDIGDVHCVKEDVMQKNMDCIKQQIVDTCTQSDQKLLVDRMKRRLGEIKKIILK</sequence>
<dbReference type="Proteomes" id="UP000002899">
    <property type="component" value="Chromosome I"/>
</dbReference>
<dbReference type="KEGG" id="bmic:BMR1_01G00446"/>
<keyword evidence="2" id="KW-1185">Reference proteome</keyword>
<dbReference type="EMBL" id="FO082871">
    <property type="protein sequence ID" value="SIO73170.1"/>
    <property type="molecule type" value="Genomic_DNA"/>
</dbReference>
<evidence type="ECO:0000313" key="2">
    <source>
        <dbReference type="Proteomes" id="UP000002899"/>
    </source>
</evidence>
<evidence type="ECO:0000313" key="1">
    <source>
        <dbReference type="EMBL" id="SIO73170.1"/>
    </source>
</evidence>
<reference evidence="1 2" key="2">
    <citation type="journal article" date="2013" name="PLoS ONE">
        <title>Whole genome mapping and re-organization of the nuclear and mitochondrial genomes of Babesia microti isolates.</title>
        <authorList>
            <person name="Cornillot E."/>
            <person name="Dassouli A."/>
            <person name="Garg A."/>
            <person name="Pachikara N."/>
            <person name="Randazzo S."/>
            <person name="Depoix D."/>
            <person name="Carcy B."/>
            <person name="Delbecq S."/>
            <person name="Frutos R."/>
            <person name="Silva J.C."/>
            <person name="Sutton R."/>
            <person name="Krause P.J."/>
            <person name="Mamoun C.B."/>
        </authorList>
    </citation>
    <scope>NUCLEOTIDE SEQUENCE [LARGE SCALE GENOMIC DNA]</scope>
    <source>
        <strain evidence="1 2">RI</strain>
    </source>
</reference>
<dbReference type="VEuPathDB" id="PiroplasmaDB:BMR1_01G00446"/>
<protein>
    <submittedName>
        <fullName evidence="1">Uncharacterized protein</fullName>
    </submittedName>
</protein>
<proteinExistence type="predicted"/>
<name>A0A1N6LWC4_BABMR</name>
<reference evidence="1 2" key="3">
    <citation type="journal article" date="2016" name="Sci. Rep.">
        <title>Genome-wide diversity and gene expression profiling of Babesia microti isolates identify polymorphic genes that mediate host-pathogen interactions.</title>
        <authorList>
            <person name="Silva J.C."/>
            <person name="Cornillot E."/>
            <person name="McCracken C."/>
            <person name="Usmani-Brown S."/>
            <person name="Dwivedi A."/>
            <person name="Ifeonu O.O."/>
            <person name="Crabtree J."/>
            <person name="Gotia H.T."/>
            <person name="Virji A.Z."/>
            <person name="Reynes C."/>
            <person name="Colinge J."/>
            <person name="Kumar V."/>
            <person name="Lawres L."/>
            <person name="Pazzi J.E."/>
            <person name="Pablo J.V."/>
            <person name="Hung C."/>
            <person name="Brancato J."/>
            <person name="Kumari P."/>
            <person name="Orvis J."/>
            <person name="Tretina K."/>
            <person name="Chibucos M."/>
            <person name="Ott S."/>
            <person name="Sadzewicz L."/>
            <person name="Sengamalay N."/>
            <person name="Shetty A.C."/>
            <person name="Su Q."/>
            <person name="Tallon L."/>
            <person name="Fraser C.M."/>
            <person name="Frutos R."/>
            <person name="Molina D.M."/>
            <person name="Krause P.J."/>
            <person name="Ben Mamoun C."/>
        </authorList>
    </citation>
    <scope>NUCLEOTIDE SEQUENCE [LARGE SCALE GENOMIC DNA]</scope>
    <source>
        <strain evidence="1 2">RI</strain>
    </source>
</reference>
<dbReference type="AlphaFoldDB" id="A0A1N6LWC4"/>
<dbReference type="GeneID" id="24423172"/>
<accession>A0A1N6LWC4</accession>
<reference evidence="1 2" key="1">
    <citation type="journal article" date="2012" name="Nucleic Acids Res.">
        <title>Sequencing of the smallest Apicomplexan genome from the human pathogen Babesia microti.</title>
        <authorList>
            <person name="Cornillot E."/>
            <person name="Hadj-Kaddour K."/>
            <person name="Dassouli A."/>
            <person name="Noel B."/>
            <person name="Ranwez V."/>
            <person name="Vacherie B."/>
            <person name="Augagneur Y."/>
            <person name="Bres V."/>
            <person name="Duclos A."/>
            <person name="Randazzo S."/>
            <person name="Carcy B."/>
            <person name="Debierre-Grockiego F."/>
            <person name="Delbecq S."/>
            <person name="Moubri-Menage K."/>
            <person name="Shams-Eldin H."/>
            <person name="Usmani-Brown S."/>
            <person name="Bringaud F."/>
            <person name="Wincker P."/>
            <person name="Vivares C.P."/>
            <person name="Schwarz R.T."/>
            <person name="Schetters T.P."/>
            <person name="Krause P.J."/>
            <person name="Gorenflot A."/>
            <person name="Berry V."/>
            <person name="Barbe V."/>
            <person name="Ben Mamoun C."/>
        </authorList>
    </citation>
    <scope>NUCLEOTIDE SEQUENCE [LARGE SCALE GENOMIC DNA]</scope>
    <source>
        <strain evidence="1 2">RI</strain>
    </source>
</reference>
<dbReference type="RefSeq" id="XP_021337280.1">
    <property type="nucleotide sequence ID" value="XM_021483110.1"/>
</dbReference>